<accession>A0AAE9YXD8</accession>
<organism evidence="1 2">
    <name type="scientific">Thalassomonas actiniarum</name>
    <dbReference type="NCBI Taxonomy" id="485447"/>
    <lineage>
        <taxon>Bacteria</taxon>
        <taxon>Pseudomonadati</taxon>
        <taxon>Pseudomonadota</taxon>
        <taxon>Gammaproteobacteria</taxon>
        <taxon>Alteromonadales</taxon>
        <taxon>Colwelliaceae</taxon>
        <taxon>Thalassomonas</taxon>
    </lineage>
</organism>
<dbReference type="Proteomes" id="UP000032568">
    <property type="component" value="Chromosome pTact"/>
</dbReference>
<proteinExistence type="predicted"/>
<gene>
    <name evidence="1" type="ORF">SG35_031700</name>
</gene>
<evidence type="ECO:0000313" key="2">
    <source>
        <dbReference type="Proteomes" id="UP000032568"/>
    </source>
</evidence>
<dbReference type="KEGG" id="tact:SG35_031700"/>
<sequence>MKKLLILLSINLLIGNVVAWFMGAAPIDFEPVPYSQQEQELITELKSELAQSGDDIALQTQLGSLYSLHNHLNDAEPLLESAASGQDATALAWLSGTRAKQAGAMFDPLMGLRKLYLLHSACSDMDRAVAMEPENFEIRMVRLATYSPTAVMNCSLETAFSDEAWFKQYFQRQGAMAPLELKLQFNLTMSIAYAKAGGSDNQQEANRYMALYQELSRGSEQPPLVLQQLAAANALLTEGS</sequence>
<protein>
    <submittedName>
        <fullName evidence="1">Uncharacterized protein</fullName>
    </submittedName>
</protein>
<dbReference type="EMBL" id="CP059736">
    <property type="protein sequence ID" value="WDE02317.1"/>
    <property type="molecule type" value="Genomic_DNA"/>
</dbReference>
<reference evidence="1 2" key="2">
    <citation type="journal article" date="2022" name="Mar. Drugs">
        <title>Bioassay-Guided Fractionation Leads to the Detection of Cholic Acid Generated by the Rare Thalassomonas sp.</title>
        <authorList>
            <person name="Pheiffer F."/>
            <person name="Schneider Y.K."/>
            <person name="Hansen E.H."/>
            <person name="Andersen J.H."/>
            <person name="Isaksson J."/>
            <person name="Busche T."/>
            <person name="R C."/>
            <person name="Kalinowski J."/>
            <person name="Zyl L.V."/>
            <person name="Trindade M."/>
        </authorList>
    </citation>
    <scope>NUCLEOTIDE SEQUENCE [LARGE SCALE GENOMIC DNA]</scope>
    <source>
        <strain evidence="1 2">A5K-106</strain>
    </source>
</reference>
<keyword evidence="2" id="KW-1185">Reference proteome</keyword>
<dbReference type="AlphaFoldDB" id="A0AAE9YXD8"/>
<name>A0AAE9YXD8_9GAMM</name>
<dbReference type="RefSeq" id="WP_044831155.1">
    <property type="nucleotide sequence ID" value="NZ_CP059736.1"/>
</dbReference>
<evidence type="ECO:0000313" key="1">
    <source>
        <dbReference type="EMBL" id="WDE02317.1"/>
    </source>
</evidence>
<reference evidence="1 2" key="1">
    <citation type="journal article" date="2015" name="Genome Announc.">
        <title>Draft Genome Sequences of Marine Isolates of Thalassomonas viridans and Thalassomonas actiniarum.</title>
        <authorList>
            <person name="Olonade I."/>
            <person name="van Zyl L.J."/>
            <person name="Trindade M."/>
        </authorList>
    </citation>
    <scope>NUCLEOTIDE SEQUENCE [LARGE SCALE GENOMIC DNA]</scope>
    <source>
        <strain evidence="1 2">A5K-106</strain>
    </source>
</reference>